<feature type="region of interest" description="Disordered" evidence="1">
    <location>
        <begin position="1"/>
        <end position="75"/>
    </location>
</feature>
<organism evidence="2 3">
    <name type="scientific">Pseudomonas costantinii</name>
    <dbReference type="NCBI Taxonomy" id="168469"/>
    <lineage>
        <taxon>Bacteria</taxon>
        <taxon>Pseudomonadati</taxon>
        <taxon>Pseudomonadota</taxon>
        <taxon>Gammaproteobacteria</taxon>
        <taxon>Pseudomonadales</taxon>
        <taxon>Pseudomonadaceae</taxon>
        <taxon>Pseudomonas</taxon>
    </lineage>
</organism>
<evidence type="ECO:0000313" key="2">
    <source>
        <dbReference type="EMBL" id="SEE43282.1"/>
    </source>
</evidence>
<gene>
    <name evidence="2" type="ORF">SAMN04515675_5505</name>
</gene>
<feature type="compositionally biased region" description="Low complexity" evidence="1">
    <location>
        <begin position="1"/>
        <end position="19"/>
    </location>
</feature>
<evidence type="ECO:0008006" key="4">
    <source>
        <dbReference type="Google" id="ProtNLM"/>
    </source>
</evidence>
<dbReference type="Proteomes" id="UP000182179">
    <property type="component" value="Unassembled WGS sequence"/>
</dbReference>
<dbReference type="RefSeq" id="WP_235864753.1">
    <property type="nucleotide sequence ID" value="NZ_FNTS01000002.1"/>
</dbReference>
<comment type="caution">
    <text evidence="2">The sequence shown here is derived from an EMBL/GenBank/DDBJ whole genome shotgun (WGS) entry which is preliminary data.</text>
</comment>
<protein>
    <recommendedName>
        <fullName evidence="4">Type III effector</fullName>
    </recommendedName>
</protein>
<evidence type="ECO:0000313" key="3">
    <source>
        <dbReference type="Proteomes" id="UP000182179"/>
    </source>
</evidence>
<feature type="region of interest" description="Disordered" evidence="1">
    <location>
        <begin position="111"/>
        <end position="150"/>
    </location>
</feature>
<accession>A0A1H5ISV2</accession>
<name>A0A1H5ISV2_9PSED</name>
<sequence>MSISTLDTPVSVSSTTDTSQFNPKPDAKASRPAPAAPSYDGGNNTGGVNFSRENQAGPMFGDRHPPTHRHSDHNHFAHHQNTSAMTPALPQGLLQQLQQWLGQWFVGQRPPMHSHCDSAPPRPDPSIGKPHPHPHPHLPVKPGPNYSTKSNEQLGQALLDNFKAFSGSSQSMTMNTSAIKEMAGRPLGRNPVMNQNIQLARELMRRPEVIAAFDRNSGTGALDGQIDKRQLGSVIRDDNLFKYKTDKEIGQEMLSHFNQLKEGFGGREINIRDLKNWPLNP</sequence>
<dbReference type="EMBL" id="FNTS01000002">
    <property type="protein sequence ID" value="SEE43282.1"/>
    <property type="molecule type" value="Genomic_DNA"/>
</dbReference>
<keyword evidence="3" id="KW-1185">Reference proteome</keyword>
<feature type="compositionally biased region" description="Basic residues" evidence="1">
    <location>
        <begin position="66"/>
        <end position="75"/>
    </location>
</feature>
<proteinExistence type="predicted"/>
<evidence type="ECO:0000256" key="1">
    <source>
        <dbReference type="SAM" id="MobiDB-lite"/>
    </source>
</evidence>
<reference evidence="2 3" key="1">
    <citation type="submission" date="2016-10" db="EMBL/GenBank/DDBJ databases">
        <authorList>
            <person name="Varghese N."/>
            <person name="Submissions S."/>
        </authorList>
    </citation>
    <scope>NUCLEOTIDE SEQUENCE [LARGE SCALE GENOMIC DNA]</scope>
    <source>
        <strain evidence="2 3">BS2773</strain>
    </source>
</reference>